<evidence type="ECO:0000313" key="1">
    <source>
        <dbReference type="Proteomes" id="UP000515163"/>
    </source>
</evidence>
<dbReference type="RefSeq" id="XP_031566056.1">
    <property type="nucleotide sequence ID" value="XM_031710196.1"/>
</dbReference>
<reference evidence="2" key="1">
    <citation type="submission" date="2025-08" db="UniProtKB">
        <authorList>
            <consortium name="RefSeq"/>
        </authorList>
    </citation>
    <scope>IDENTIFICATION</scope>
    <source>
        <tissue evidence="2">Tentacle</tissue>
    </source>
</reference>
<dbReference type="Proteomes" id="UP000515163">
    <property type="component" value="Unplaced"/>
</dbReference>
<evidence type="ECO:0000313" key="2">
    <source>
        <dbReference type="RefSeq" id="XP_031566056.1"/>
    </source>
</evidence>
<dbReference type="InParanoid" id="A0A6P8IH25"/>
<keyword evidence="1" id="KW-1185">Reference proteome</keyword>
<dbReference type="AlphaFoldDB" id="A0A6P8IH25"/>
<accession>A0A6P8IH25</accession>
<name>A0A6P8IH25_ACTTE</name>
<gene>
    <name evidence="2" type="primary">LOC116301174</name>
</gene>
<dbReference type="GeneID" id="116301174"/>
<dbReference type="KEGG" id="aten:116301174"/>
<proteinExistence type="predicted"/>
<sequence>MASGFARKLCGRRQDEEPDEVVPLRFEEEMRAQQKARLQPETRVQREQKDDLFDAIRRCDLEHIKKLKERFSFKDIRDNVSNVSNTSCCILLGFQNSSGISNAEA</sequence>
<protein>
    <submittedName>
        <fullName evidence="2">Uncharacterized protein LOC116301174</fullName>
    </submittedName>
</protein>
<organism evidence="1 2">
    <name type="scientific">Actinia tenebrosa</name>
    <name type="common">Australian red waratah sea anemone</name>
    <dbReference type="NCBI Taxonomy" id="6105"/>
    <lineage>
        <taxon>Eukaryota</taxon>
        <taxon>Metazoa</taxon>
        <taxon>Cnidaria</taxon>
        <taxon>Anthozoa</taxon>
        <taxon>Hexacorallia</taxon>
        <taxon>Actiniaria</taxon>
        <taxon>Actiniidae</taxon>
        <taxon>Actinia</taxon>
    </lineage>
</organism>